<feature type="transmembrane region" description="Helical" evidence="2">
    <location>
        <begin position="112"/>
        <end position="133"/>
    </location>
</feature>
<dbReference type="STRING" id="1287681.M7SYN9"/>
<feature type="compositionally biased region" description="Polar residues" evidence="1">
    <location>
        <begin position="524"/>
        <end position="538"/>
    </location>
</feature>
<reference evidence="4" key="1">
    <citation type="journal article" date="2013" name="Genome Announc.">
        <title>Draft genome sequence of the grapevine dieback fungus Eutypa lata UCR-EL1.</title>
        <authorList>
            <person name="Blanco-Ulate B."/>
            <person name="Rolshausen P.E."/>
            <person name="Cantu D."/>
        </authorList>
    </citation>
    <scope>NUCLEOTIDE SEQUENCE [LARGE SCALE GENOMIC DNA]</scope>
    <source>
        <strain evidence="4">UCR-EL1</strain>
    </source>
</reference>
<feature type="region of interest" description="Disordered" evidence="1">
    <location>
        <begin position="395"/>
        <end position="540"/>
    </location>
</feature>
<dbReference type="OMA" id="WLGFMFR"/>
<dbReference type="Proteomes" id="UP000012174">
    <property type="component" value="Unassembled WGS sequence"/>
</dbReference>
<dbReference type="HOGENOM" id="CLU_018980_1_0_1"/>
<dbReference type="eggNOG" id="ENOG502S9P8">
    <property type="taxonomic scope" value="Eukaryota"/>
</dbReference>
<dbReference type="AlphaFoldDB" id="M7SYN9"/>
<gene>
    <name evidence="3" type="ORF">UCREL1_3331</name>
</gene>
<keyword evidence="4" id="KW-1185">Reference proteome</keyword>
<feature type="transmembrane region" description="Helical" evidence="2">
    <location>
        <begin position="86"/>
        <end position="106"/>
    </location>
</feature>
<feature type="compositionally biased region" description="Polar residues" evidence="1">
    <location>
        <begin position="575"/>
        <end position="586"/>
    </location>
</feature>
<feature type="transmembrane region" description="Helical" evidence="2">
    <location>
        <begin position="203"/>
        <end position="225"/>
    </location>
</feature>
<feature type="compositionally biased region" description="Acidic residues" evidence="1">
    <location>
        <begin position="498"/>
        <end position="507"/>
    </location>
</feature>
<dbReference type="EMBL" id="KB706042">
    <property type="protein sequence ID" value="EMR69643.1"/>
    <property type="molecule type" value="Genomic_DNA"/>
</dbReference>
<feature type="compositionally biased region" description="Basic and acidic residues" evidence="1">
    <location>
        <begin position="19"/>
        <end position="28"/>
    </location>
</feature>
<dbReference type="OrthoDB" id="5404940at2759"/>
<keyword evidence="2" id="KW-1133">Transmembrane helix</keyword>
<dbReference type="KEGG" id="ela:UCREL1_3331"/>
<feature type="compositionally biased region" description="Polar residues" evidence="1">
    <location>
        <begin position="307"/>
        <end position="323"/>
    </location>
</feature>
<evidence type="ECO:0000313" key="4">
    <source>
        <dbReference type="Proteomes" id="UP000012174"/>
    </source>
</evidence>
<keyword evidence="2" id="KW-0472">Membrane</keyword>
<evidence type="ECO:0000256" key="2">
    <source>
        <dbReference type="SAM" id="Phobius"/>
    </source>
</evidence>
<feature type="region of interest" description="Disordered" evidence="1">
    <location>
        <begin position="246"/>
        <end position="369"/>
    </location>
</feature>
<feature type="compositionally biased region" description="Basic and acidic residues" evidence="1">
    <location>
        <begin position="476"/>
        <end position="493"/>
    </location>
</feature>
<name>M7SYN9_EUTLA</name>
<feature type="region of interest" description="Disordered" evidence="1">
    <location>
        <begin position="16"/>
        <end position="66"/>
    </location>
</feature>
<proteinExistence type="predicted"/>
<organism evidence="3 4">
    <name type="scientific">Eutypa lata (strain UCR-EL1)</name>
    <name type="common">Grapevine dieback disease fungus</name>
    <name type="synonym">Eutypa armeniacae</name>
    <dbReference type="NCBI Taxonomy" id="1287681"/>
    <lineage>
        <taxon>Eukaryota</taxon>
        <taxon>Fungi</taxon>
        <taxon>Dikarya</taxon>
        <taxon>Ascomycota</taxon>
        <taxon>Pezizomycotina</taxon>
        <taxon>Sordariomycetes</taxon>
        <taxon>Xylariomycetidae</taxon>
        <taxon>Xylariales</taxon>
        <taxon>Diatrypaceae</taxon>
        <taxon>Eutypa</taxon>
    </lineage>
</organism>
<feature type="region of interest" description="Disordered" evidence="1">
    <location>
        <begin position="575"/>
        <end position="643"/>
    </location>
</feature>
<evidence type="ECO:0000313" key="3">
    <source>
        <dbReference type="EMBL" id="EMR69643.1"/>
    </source>
</evidence>
<sequence length="716" mass="77585">MGGGNQPFMYDAVRSSSKFPEKEFDPKAVTRASWQPKPKKPKTKGPLVSFNRHPDAHQVPSGRTSTFRPMSSATKWWIRWTRYLQLVLRSLELTAAIGLVALMILITNVQSTVVWVMRIVPGVVAVSCIYSLYHHARPARSRPPASSAAYQLFSSVHDAAAAGLYAVGALTVHNQGGEWTTLLDNSNKDLATAASSYLVPAEYYALIAASGLHAASLGISTYLAVSFHRIARMPPDMNPLEDHLTRRAHKRNKSSVATTGSWESADSGNTKRISTRLEEHRRSGAPYEDLEVRPPSIPFMHTRTGSRESIASSVTLTSPTTPNSKRDSRADLPSRQYQVLPGNNGNGSTTNVNAKRMSAPPVQQGRQQRGSYAEIPLHEPSYFASSRPASIAGAQTLYGNNNSSNSKPSTPTGTPRAPRFTETWYASDSLVGRTQERLRAAEKEKQQQQQQQQKEQQNPAKAYEALVQPYDDLDSESDRENNTMMGPDRRYEMLSDYSDVDDDAGEEQEGRTSLYPDPLRAHPPTSSAAKKQRGANNGSSSSILALLQQQPQQPQSQRPRAKTPFRSAIALSEVSANARSASGSQDITDEVNNGGGAYRLSVPKTSSSGRSGNGGGRNRDSSIQPEDAFYSRPYGDLKSATPPMMVGSTRQVSSGHDYYDLGGGSGGPRSYRRNVSGKVAEEGLAGPDRAAAAAAAGNGGGYSRTILKGFMSSMPT</sequence>
<feature type="compositionally biased region" description="Basic and acidic residues" evidence="1">
    <location>
        <begin position="434"/>
        <end position="446"/>
    </location>
</feature>
<protein>
    <submittedName>
        <fullName evidence="3">Uncharacterized protein</fullName>
    </submittedName>
</protein>
<accession>M7SYN9</accession>
<feature type="compositionally biased region" description="Low complexity" evidence="1">
    <location>
        <begin position="399"/>
        <end position="415"/>
    </location>
</feature>
<feature type="compositionally biased region" description="Polar residues" evidence="1">
    <location>
        <begin position="254"/>
        <end position="272"/>
    </location>
</feature>
<evidence type="ECO:0000256" key="1">
    <source>
        <dbReference type="SAM" id="MobiDB-lite"/>
    </source>
</evidence>
<keyword evidence="2" id="KW-0812">Transmembrane</keyword>
<feature type="compositionally biased region" description="Low complexity" evidence="1">
    <location>
        <begin position="447"/>
        <end position="457"/>
    </location>
</feature>